<reference evidence="2 3" key="1">
    <citation type="submission" date="2020-10" db="EMBL/GenBank/DDBJ databases">
        <title>Ramlibacter sp. HM2 16S ribosomal RNA gene Genome sequencing and assembly.</title>
        <authorList>
            <person name="Kang M."/>
        </authorList>
    </citation>
    <scope>NUCLEOTIDE SEQUENCE [LARGE SCALE GENOMIC DNA]</scope>
    <source>
        <strain evidence="2 3">HM2</strain>
    </source>
</reference>
<dbReference type="InterPro" id="IPR000073">
    <property type="entry name" value="AB_hydrolase_1"/>
</dbReference>
<dbReference type="InterPro" id="IPR029058">
    <property type="entry name" value="AB_hydrolase_fold"/>
</dbReference>
<gene>
    <name evidence="2" type="ORF">IM787_19940</name>
</gene>
<keyword evidence="2" id="KW-0378">Hydrolase</keyword>
<feature type="domain" description="AB hydrolase-1" evidence="1">
    <location>
        <begin position="25"/>
        <end position="265"/>
    </location>
</feature>
<dbReference type="SUPFAM" id="SSF53474">
    <property type="entry name" value="alpha/beta-Hydrolases"/>
    <property type="match status" value="1"/>
</dbReference>
<dbReference type="GO" id="GO:0016787">
    <property type="term" value="F:hydrolase activity"/>
    <property type="evidence" value="ECO:0007669"/>
    <property type="project" value="UniProtKB-KW"/>
</dbReference>
<dbReference type="RefSeq" id="WP_193678476.1">
    <property type="nucleotide sequence ID" value="NZ_JADDIV010000006.1"/>
</dbReference>
<comment type="caution">
    <text evidence="2">The sequence shown here is derived from an EMBL/GenBank/DDBJ whole genome shotgun (WGS) entry which is preliminary data.</text>
</comment>
<dbReference type="PRINTS" id="PR00111">
    <property type="entry name" value="ABHYDROLASE"/>
</dbReference>
<evidence type="ECO:0000313" key="3">
    <source>
        <dbReference type="Proteomes" id="UP000806285"/>
    </source>
</evidence>
<dbReference type="PANTHER" id="PTHR43798:SF33">
    <property type="entry name" value="HYDROLASE, PUTATIVE (AFU_ORTHOLOGUE AFUA_2G14860)-RELATED"/>
    <property type="match status" value="1"/>
</dbReference>
<dbReference type="EMBL" id="JADDIV010000006">
    <property type="protein sequence ID" value="MBE7369845.1"/>
    <property type="molecule type" value="Genomic_DNA"/>
</dbReference>
<evidence type="ECO:0000313" key="2">
    <source>
        <dbReference type="EMBL" id="MBE7369845.1"/>
    </source>
</evidence>
<dbReference type="InterPro" id="IPR050266">
    <property type="entry name" value="AB_hydrolase_sf"/>
</dbReference>
<keyword evidence="3" id="KW-1185">Reference proteome</keyword>
<accession>A0ABR9S8M8</accession>
<protein>
    <submittedName>
        <fullName evidence="2">Alpha/beta hydrolase</fullName>
    </submittedName>
</protein>
<dbReference type="Proteomes" id="UP000806285">
    <property type="component" value="Unassembled WGS sequence"/>
</dbReference>
<dbReference type="Gene3D" id="3.40.50.1820">
    <property type="entry name" value="alpha/beta hydrolase"/>
    <property type="match status" value="1"/>
</dbReference>
<dbReference type="PANTHER" id="PTHR43798">
    <property type="entry name" value="MONOACYLGLYCEROL LIPASE"/>
    <property type="match status" value="1"/>
</dbReference>
<organism evidence="2 3">
    <name type="scientific">Ramlibacter pallidus</name>
    <dbReference type="NCBI Taxonomy" id="2780087"/>
    <lineage>
        <taxon>Bacteria</taxon>
        <taxon>Pseudomonadati</taxon>
        <taxon>Pseudomonadota</taxon>
        <taxon>Betaproteobacteria</taxon>
        <taxon>Burkholderiales</taxon>
        <taxon>Comamonadaceae</taxon>
        <taxon>Ramlibacter</taxon>
    </lineage>
</organism>
<evidence type="ECO:0000259" key="1">
    <source>
        <dbReference type="Pfam" id="PF12697"/>
    </source>
</evidence>
<dbReference type="Pfam" id="PF12697">
    <property type="entry name" value="Abhydrolase_6"/>
    <property type="match status" value="1"/>
</dbReference>
<name>A0ABR9S8M8_9BURK</name>
<proteinExistence type="predicted"/>
<sequence length="275" mass="29119">MDRIEEASRARPQAWFRAAGQGPGVVCLHANASSSAQWRGLMDTLAPSFRVLAPDLYGCGRSPEWPSDHRIRLDDEVALIAPVLAEAGDGLVLVGHSYGAAVALKAALGLGGRLRALALYEPTLFALVDAESPPPNDADGIKAAVMAAAAALDRGDPEDAARSFIDYWSGAGTWDAMPPDRQAAVGPSVAKVRRWAHALMQEPATASDFARLEVPVLLLRGSRTTASARGVSRILEAVLPRVQVETFEGLGHMGPVTHPAPVNAAIERFLRGLAR</sequence>